<evidence type="ECO:0000313" key="5">
    <source>
        <dbReference type="Proteomes" id="UP000825729"/>
    </source>
</evidence>
<protein>
    <submittedName>
        <fullName evidence="4">Uncharacterized protein</fullName>
    </submittedName>
</protein>
<dbReference type="Proteomes" id="UP000825729">
    <property type="component" value="Unassembled WGS sequence"/>
</dbReference>
<evidence type="ECO:0000256" key="1">
    <source>
        <dbReference type="ARBA" id="ARBA00009861"/>
    </source>
</evidence>
<evidence type="ECO:0000256" key="3">
    <source>
        <dbReference type="ARBA" id="ARBA00023315"/>
    </source>
</evidence>
<comment type="caution">
    <text evidence="4">The sequence shown here is derived from an EMBL/GenBank/DDBJ whole genome shotgun (WGS) entry which is preliminary data.</text>
</comment>
<dbReference type="InterPro" id="IPR023213">
    <property type="entry name" value="CAT-like_dom_sf"/>
</dbReference>
<reference evidence="4 5" key="1">
    <citation type="submission" date="2021-07" db="EMBL/GenBank/DDBJ databases">
        <title>The Aristolochia fimbriata genome: insights into angiosperm evolution, floral development and chemical biosynthesis.</title>
        <authorList>
            <person name="Jiao Y."/>
        </authorList>
    </citation>
    <scope>NUCLEOTIDE SEQUENCE [LARGE SCALE GENOMIC DNA]</scope>
    <source>
        <strain evidence="4">IBCAS-2021</strain>
        <tissue evidence="4">Leaf</tissue>
    </source>
</reference>
<dbReference type="Pfam" id="PF02458">
    <property type="entry name" value="Transferase"/>
    <property type="match status" value="1"/>
</dbReference>
<dbReference type="PANTHER" id="PTHR31623:SF17">
    <property type="entry name" value="F21J9.9"/>
    <property type="match status" value="1"/>
</dbReference>
<dbReference type="AlphaFoldDB" id="A0AAV7EVQ5"/>
<dbReference type="EMBL" id="JAINDJ010000003">
    <property type="protein sequence ID" value="KAG9452484.1"/>
    <property type="molecule type" value="Genomic_DNA"/>
</dbReference>
<keyword evidence="5" id="KW-1185">Reference proteome</keyword>
<comment type="similarity">
    <text evidence="1">Belongs to the plant acyltransferase family.</text>
</comment>
<dbReference type="PANTHER" id="PTHR31623">
    <property type="entry name" value="F21J9.9"/>
    <property type="match status" value="1"/>
</dbReference>
<organism evidence="4 5">
    <name type="scientific">Aristolochia fimbriata</name>
    <name type="common">White veined hardy Dutchman's pipe vine</name>
    <dbReference type="NCBI Taxonomy" id="158543"/>
    <lineage>
        <taxon>Eukaryota</taxon>
        <taxon>Viridiplantae</taxon>
        <taxon>Streptophyta</taxon>
        <taxon>Embryophyta</taxon>
        <taxon>Tracheophyta</taxon>
        <taxon>Spermatophyta</taxon>
        <taxon>Magnoliopsida</taxon>
        <taxon>Magnoliidae</taxon>
        <taxon>Piperales</taxon>
        <taxon>Aristolochiaceae</taxon>
        <taxon>Aristolochia</taxon>
    </lineage>
</organism>
<dbReference type="Gene3D" id="3.30.559.10">
    <property type="entry name" value="Chloramphenicol acetyltransferase-like domain"/>
    <property type="match status" value="2"/>
</dbReference>
<evidence type="ECO:0000256" key="2">
    <source>
        <dbReference type="ARBA" id="ARBA00022679"/>
    </source>
</evidence>
<gene>
    <name evidence="4" type="ORF">H6P81_005388</name>
</gene>
<dbReference type="GO" id="GO:0016746">
    <property type="term" value="F:acyltransferase activity"/>
    <property type="evidence" value="ECO:0007669"/>
    <property type="project" value="UniProtKB-KW"/>
</dbReference>
<evidence type="ECO:0000313" key="4">
    <source>
        <dbReference type="EMBL" id="KAG9452484.1"/>
    </source>
</evidence>
<proteinExistence type="inferred from homology"/>
<accession>A0AAV7EVQ5</accession>
<name>A0AAV7EVQ5_ARIFI</name>
<keyword evidence="3" id="KW-0012">Acyltransferase</keyword>
<keyword evidence="2" id="KW-0808">Transferase</keyword>
<sequence>MANVQITSTESIPPSSSTPERLRTYKLSMVDMHIPPFYLPLLLYYSPRNYGSKAPNGANSHQLKTSLSEALTHFFPLAGRMKEESSIDCNDEGVEYFEAQVSCQLSEFLELPNMAEFLYELLPCKQLNSKSGAEVLLAIQVNHFQCGGIAIGVSLYHMVADMATMANFIHNWATTARGTDPLPGPCFNSASLFPATRGVDKIIVPTVTEELSTKRFVFTESSITTLRAKSSSYSRMGRPSRVEAVTALVWRCFIRATWKEGRSRALACQHAVNFRSRMDPPQPDNSFGNLLLLVATSGVAEKDLDQVCLEEQLREAFKQIDSDYIKDLQGPNGHVKILESTMTLAEKFPDMDVDFFAFSSWSRFPFYEIDFGWGKPAWVSTAPLVKNAVVLLDRKWGDGLEAWVNLEEEYMARLVQDEELLSFVSNPATV</sequence>